<name>A0ABP8K5H0_9BACT</name>
<reference evidence="4" key="1">
    <citation type="journal article" date="2019" name="Int. J. Syst. Evol. Microbiol.">
        <title>The Global Catalogue of Microorganisms (GCM) 10K type strain sequencing project: providing services to taxonomists for standard genome sequencing and annotation.</title>
        <authorList>
            <consortium name="The Broad Institute Genomics Platform"/>
            <consortium name="The Broad Institute Genome Sequencing Center for Infectious Disease"/>
            <person name="Wu L."/>
            <person name="Ma J."/>
        </authorList>
    </citation>
    <scope>NUCLEOTIDE SEQUENCE [LARGE SCALE GENOMIC DNA]</scope>
    <source>
        <strain evidence="4">JCM 17925</strain>
    </source>
</reference>
<evidence type="ECO:0008006" key="5">
    <source>
        <dbReference type="Google" id="ProtNLM"/>
    </source>
</evidence>
<evidence type="ECO:0000256" key="2">
    <source>
        <dbReference type="SAM" id="Phobius"/>
    </source>
</evidence>
<evidence type="ECO:0000256" key="1">
    <source>
        <dbReference type="SAM" id="MobiDB-lite"/>
    </source>
</evidence>
<dbReference type="RefSeq" id="WP_345265362.1">
    <property type="nucleotide sequence ID" value="NZ_BAABHB010000002.1"/>
</dbReference>
<proteinExistence type="predicted"/>
<organism evidence="3 4">
    <name type="scientific">Nibrella viscosa</name>
    <dbReference type="NCBI Taxonomy" id="1084524"/>
    <lineage>
        <taxon>Bacteria</taxon>
        <taxon>Pseudomonadati</taxon>
        <taxon>Bacteroidota</taxon>
        <taxon>Cytophagia</taxon>
        <taxon>Cytophagales</taxon>
        <taxon>Spirosomataceae</taxon>
        <taxon>Nibrella</taxon>
    </lineage>
</organism>
<evidence type="ECO:0000313" key="4">
    <source>
        <dbReference type="Proteomes" id="UP001500936"/>
    </source>
</evidence>
<keyword evidence="2" id="KW-1133">Transmembrane helix</keyword>
<protein>
    <recommendedName>
        <fullName evidence="5">GAF domain-containing protein</fullName>
    </recommendedName>
</protein>
<sequence length="196" mass="22365">MDSKTQDENHAHHSSSGSNRNSAPNWLPYVLAGVLLLGLLYMIYRNWQLNKQWDDERKAMAQQVRTGQVENDRHTLTLMLKSLAWAMQNVMTRNPSSTYNQSDINQYFNSLIQEKGVRELLLVGPNGSVILSTNKKNQNVPVTDRYPATLIQQPDAYFQNAGDTYRLSVPIMSLDNRLGTVIMIYKPVNLMPQNQP</sequence>
<feature type="compositionally biased region" description="Basic and acidic residues" evidence="1">
    <location>
        <begin position="1"/>
        <end position="11"/>
    </location>
</feature>
<feature type="region of interest" description="Disordered" evidence="1">
    <location>
        <begin position="1"/>
        <end position="21"/>
    </location>
</feature>
<comment type="caution">
    <text evidence="3">The sequence shown here is derived from an EMBL/GenBank/DDBJ whole genome shotgun (WGS) entry which is preliminary data.</text>
</comment>
<feature type="transmembrane region" description="Helical" evidence="2">
    <location>
        <begin position="26"/>
        <end position="44"/>
    </location>
</feature>
<keyword evidence="4" id="KW-1185">Reference proteome</keyword>
<dbReference type="EMBL" id="BAABHB010000002">
    <property type="protein sequence ID" value="GAA4400639.1"/>
    <property type="molecule type" value="Genomic_DNA"/>
</dbReference>
<keyword evidence="2" id="KW-0812">Transmembrane</keyword>
<keyword evidence="2" id="KW-0472">Membrane</keyword>
<dbReference type="Proteomes" id="UP001500936">
    <property type="component" value="Unassembled WGS sequence"/>
</dbReference>
<gene>
    <name evidence="3" type="ORF">GCM10023187_14040</name>
</gene>
<accession>A0ABP8K5H0</accession>
<evidence type="ECO:0000313" key="3">
    <source>
        <dbReference type="EMBL" id="GAA4400639.1"/>
    </source>
</evidence>